<evidence type="ECO:0000256" key="1">
    <source>
        <dbReference type="ARBA" id="ARBA00006484"/>
    </source>
</evidence>
<keyword evidence="3" id="KW-0520">NAD</keyword>
<dbReference type="Pfam" id="PF13561">
    <property type="entry name" value="adh_short_C2"/>
    <property type="match status" value="1"/>
</dbReference>
<evidence type="ECO:0000256" key="2">
    <source>
        <dbReference type="ARBA" id="ARBA00023002"/>
    </source>
</evidence>
<dbReference type="SUPFAM" id="SSF51735">
    <property type="entry name" value="NAD(P)-binding Rossmann-fold domains"/>
    <property type="match status" value="1"/>
</dbReference>
<comment type="similarity">
    <text evidence="1">Belongs to the short-chain dehydrogenases/reductases (SDR) family.</text>
</comment>
<reference evidence="6 7" key="1">
    <citation type="submission" date="2019-06" db="EMBL/GenBank/DDBJ databases">
        <title>Draft genome sequence of Miniimonas arenae KCTC 19750T isolated from sea sand.</title>
        <authorList>
            <person name="Park S.-J."/>
        </authorList>
    </citation>
    <scope>NUCLEOTIDE SEQUENCE [LARGE SCALE GENOMIC DNA]</scope>
    <source>
        <strain evidence="6 7">KCTC 19750</strain>
    </source>
</reference>
<evidence type="ECO:0000313" key="7">
    <source>
        <dbReference type="Proteomes" id="UP000313849"/>
    </source>
</evidence>
<dbReference type="FunFam" id="3.40.50.720:FF:000084">
    <property type="entry name" value="Short-chain dehydrogenase reductase"/>
    <property type="match status" value="1"/>
</dbReference>
<dbReference type="SMART" id="SM00822">
    <property type="entry name" value="PKS_KR"/>
    <property type="match status" value="1"/>
</dbReference>
<dbReference type="NCBIfam" id="NF004203">
    <property type="entry name" value="PRK05653.2-4"/>
    <property type="match status" value="1"/>
</dbReference>
<evidence type="ECO:0000256" key="4">
    <source>
        <dbReference type="SAM" id="MobiDB-lite"/>
    </source>
</evidence>
<evidence type="ECO:0000256" key="3">
    <source>
        <dbReference type="ARBA" id="ARBA00023027"/>
    </source>
</evidence>
<dbReference type="InterPro" id="IPR002347">
    <property type="entry name" value="SDR_fam"/>
</dbReference>
<proteinExistence type="inferred from homology"/>
<comment type="caution">
    <text evidence="6">The sequence shown here is derived from an EMBL/GenBank/DDBJ whole genome shotgun (WGS) entry which is preliminary data.</text>
</comment>
<dbReference type="OrthoDB" id="7064009at2"/>
<dbReference type="Proteomes" id="UP000313849">
    <property type="component" value="Unassembled WGS sequence"/>
</dbReference>
<feature type="region of interest" description="Disordered" evidence="4">
    <location>
        <begin position="1"/>
        <end position="29"/>
    </location>
</feature>
<protein>
    <submittedName>
        <fullName evidence="6">SDR family oxidoreductase</fullName>
    </submittedName>
</protein>
<dbReference type="PRINTS" id="PR00080">
    <property type="entry name" value="SDRFAMILY"/>
</dbReference>
<name>A0A5C5B9V9_9MICO</name>
<keyword evidence="2" id="KW-0560">Oxidoreductase</keyword>
<dbReference type="CDD" id="cd05233">
    <property type="entry name" value="SDR_c"/>
    <property type="match status" value="1"/>
</dbReference>
<dbReference type="Gene3D" id="3.40.50.720">
    <property type="entry name" value="NAD(P)-binding Rossmann-like Domain"/>
    <property type="match status" value="1"/>
</dbReference>
<dbReference type="PANTHER" id="PTHR24321:SF8">
    <property type="entry name" value="ESTRADIOL 17-BETA-DEHYDROGENASE 8-RELATED"/>
    <property type="match status" value="1"/>
</dbReference>
<dbReference type="InterPro" id="IPR036291">
    <property type="entry name" value="NAD(P)-bd_dom_sf"/>
</dbReference>
<dbReference type="PANTHER" id="PTHR24321">
    <property type="entry name" value="DEHYDROGENASES, SHORT CHAIN"/>
    <property type="match status" value="1"/>
</dbReference>
<sequence>MREKTGAEAPRRSRSHDVPHRRPEGDPVDTKVALVTGAGSGIGRAAALRLAADGHHVVVVGHGQESADDAAREVREAGGAALALQCDVEDAASVRDAVARVQSELGRLDVVVASAGINGVWAPLEELEPEEWARTLAVNLTGTFLTVKYAVPLLKAQGGSVVIVSSINGTQTFSNTGASAYSASKAGQVAFAKMIAVELGPHRVRVNVICPGAIETEIGDNTEQRHTEHLGVAASYPDGQIPLTGSTPGSAGQVADLVAYLASDAASHVTGSEIWIDGGQSLIA</sequence>
<evidence type="ECO:0000313" key="6">
    <source>
        <dbReference type="EMBL" id="TNU73733.1"/>
    </source>
</evidence>
<feature type="domain" description="Ketoreductase" evidence="5">
    <location>
        <begin position="31"/>
        <end position="217"/>
    </location>
</feature>
<accession>A0A5C5B9V9</accession>
<dbReference type="EMBL" id="VENP01000035">
    <property type="protein sequence ID" value="TNU73733.1"/>
    <property type="molecule type" value="Genomic_DNA"/>
</dbReference>
<dbReference type="AlphaFoldDB" id="A0A5C5B9V9"/>
<dbReference type="InterPro" id="IPR057326">
    <property type="entry name" value="KR_dom"/>
</dbReference>
<organism evidence="6 7">
    <name type="scientific">Miniimonas arenae</name>
    <dbReference type="NCBI Taxonomy" id="676201"/>
    <lineage>
        <taxon>Bacteria</taxon>
        <taxon>Bacillati</taxon>
        <taxon>Actinomycetota</taxon>
        <taxon>Actinomycetes</taxon>
        <taxon>Micrococcales</taxon>
        <taxon>Beutenbergiaceae</taxon>
        <taxon>Miniimonas</taxon>
    </lineage>
</organism>
<keyword evidence="7" id="KW-1185">Reference proteome</keyword>
<dbReference type="PRINTS" id="PR00081">
    <property type="entry name" value="GDHRDH"/>
</dbReference>
<evidence type="ECO:0000259" key="5">
    <source>
        <dbReference type="SMART" id="SM00822"/>
    </source>
</evidence>
<dbReference type="GO" id="GO:0016491">
    <property type="term" value="F:oxidoreductase activity"/>
    <property type="evidence" value="ECO:0007669"/>
    <property type="project" value="UniProtKB-KW"/>
</dbReference>
<gene>
    <name evidence="6" type="ORF">FH969_09995</name>
</gene>